<dbReference type="InterPro" id="IPR008948">
    <property type="entry name" value="L-Aspartase-like"/>
</dbReference>
<comment type="catalytic activity">
    <reaction evidence="1">
        <text>2-(N(omega)-L-arginino)succinate = fumarate + L-arginine</text>
        <dbReference type="Rhea" id="RHEA:24020"/>
        <dbReference type="ChEBI" id="CHEBI:29806"/>
        <dbReference type="ChEBI" id="CHEBI:32682"/>
        <dbReference type="ChEBI" id="CHEBI:57472"/>
        <dbReference type="EC" id="4.3.2.1"/>
    </reaction>
</comment>
<evidence type="ECO:0000256" key="3">
    <source>
        <dbReference type="ARBA" id="ARBA00012338"/>
    </source>
</evidence>
<dbReference type="EMBL" id="JAHLJV010000041">
    <property type="protein sequence ID" value="KAK1585801.1"/>
    <property type="molecule type" value="Genomic_DNA"/>
</dbReference>
<reference evidence="6" key="1">
    <citation type="submission" date="2021-06" db="EMBL/GenBank/DDBJ databases">
        <title>Comparative genomics, transcriptomics and evolutionary studies reveal genomic signatures of adaptation to plant cell wall in hemibiotrophic fungi.</title>
        <authorList>
            <consortium name="DOE Joint Genome Institute"/>
            <person name="Baroncelli R."/>
            <person name="Diaz J.F."/>
            <person name="Benocci T."/>
            <person name="Peng M."/>
            <person name="Battaglia E."/>
            <person name="Haridas S."/>
            <person name="Andreopoulos W."/>
            <person name="Labutti K."/>
            <person name="Pangilinan J."/>
            <person name="Floch G.L."/>
            <person name="Makela M.R."/>
            <person name="Henrissat B."/>
            <person name="Grigoriev I.V."/>
            <person name="Crouch J.A."/>
            <person name="De Vries R.P."/>
            <person name="Sukno S.A."/>
            <person name="Thon M.R."/>
        </authorList>
    </citation>
    <scope>NUCLEOTIDE SEQUENCE</scope>
    <source>
        <strain evidence="6">CBS 125086</strain>
    </source>
</reference>
<feature type="domain" description="Fumarate lyase N-terminal" evidence="5">
    <location>
        <begin position="1"/>
        <end position="146"/>
    </location>
</feature>
<evidence type="ECO:0000256" key="1">
    <source>
        <dbReference type="ARBA" id="ARBA00000985"/>
    </source>
</evidence>
<organism evidence="6 7">
    <name type="scientific">Colletotrichum navitas</name>
    <dbReference type="NCBI Taxonomy" id="681940"/>
    <lineage>
        <taxon>Eukaryota</taxon>
        <taxon>Fungi</taxon>
        <taxon>Dikarya</taxon>
        <taxon>Ascomycota</taxon>
        <taxon>Pezizomycotina</taxon>
        <taxon>Sordariomycetes</taxon>
        <taxon>Hypocreomycetidae</taxon>
        <taxon>Glomerellales</taxon>
        <taxon>Glomerellaceae</taxon>
        <taxon>Colletotrichum</taxon>
        <taxon>Colletotrichum graminicola species complex</taxon>
    </lineage>
</organism>
<dbReference type="GeneID" id="85445500"/>
<dbReference type="InterPro" id="IPR022761">
    <property type="entry name" value="Fumarate_lyase_N"/>
</dbReference>
<feature type="domain" description="Fumarate lyase N-terminal" evidence="5">
    <location>
        <begin position="147"/>
        <end position="218"/>
    </location>
</feature>
<dbReference type="Gene3D" id="1.20.200.10">
    <property type="entry name" value="Fumarase/aspartase (Central domain)"/>
    <property type="match status" value="1"/>
</dbReference>
<evidence type="ECO:0000259" key="5">
    <source>
        <dbReference type="Pfam" id="PF00206"/>
    </source>
</evidence>
<dbReference type="SUPFAM" id="SSF48557">
    <property type="entry name" value="L-aspartase-like"/>
    <property type="match status" value="2"/>
</dbReference>
<dbReference type="RefSeq" id="XP_060412797.1">
    <property type="nucleotide sequence ID" value="XM_060561260.1"/>
</dbReference>
<gene>
    <name evidence="6" type="ORF">LY79DRAFT_591279</name>
</gene>
<dbReference type="InterPro" id="IPR024083">
    <property type="entry name" value="Fumarase/histidase_N"/>
</dbReference>
<evidence type="ECO:0000313" key="7">
    <source>
        <dbReference type="Proteomes" id="UP001230504"/>
    </source>
</evidence>
<dbReference type="GO" id="GO:0042450">
    <property type="term" value="P:L-arginine biosynthetic process via ornithine"/>
    <property type="evidence" value="ECO:0007669"/>
    <property type="project" value="InterPro"/>
</dbReference>
<dbReference type="PRINTS" id="PR00145">
    <property type="entry name" value="ARGSUCLYASE"/>
</dbReference>
<accession>A0AAD8V1X2</accession>
<dbReference type="PANTHER" id="PTHR43814">
    <property type="entry name" value="ARGININOSUCCINATE LYASE"/>
    <property type="match status" value="1"/>
</dbReference>
<dbReference type="GO" id="GO:0004056">
    <property type="term" value="F:argininosuccinate lyase activity"/>
    <property type="evidence" value="ECO:0007669"/>
    <property type="project" value="UniProtKB-EC"/>
</dbReference>
<comment type="pathway">
    <text evidence="2">Amino-acid biosynthesis; L-arginine biosynthesis; L-arginine from L-ornithine and carbamoyl phosphate: step 3/3.</text>
</comment>
<proteinExistence type="predicted"/>
<dbReference type="Proteomes" id="UP001230504">
    <property type="component" value="Unassembled WGS sequence"/>
</dbReference>
<dbReference type="EC" id="4.3.2.1" evidence="3"/>
<dbReference type="InterPro" id="IPR009049">
    <property type="entry name" value="Argininosuccinate_lyase"/>
</dbReference>
<protein>
    <recommendedName>
        <fullName evidence="3">argininosuccinate lyase</fullName>
        <ecNumber evidence="3">4.3.2.1</ecNumber>
    </recommendedName>
    <alternativeName>
        <fullName evidence="4">Arginosuccinase</fullName>
    </alternativeName>
</protein>
<evidence type="ECO:0000313" key="6">
    <source>
        <dbReference type="EMBL" id="KAK1585801.1"/>
    </source>
</evidence>
<dbReference type="Pfam" id="PF00206">
    <property type="entry name" value="Lyase_1"/>
    <property type="match status" value="2"/>
</dbReference>
<evidence type="ECO:0000256" key="4">
    <source>
        <dbReference type="ARBA" id="ARBA00032749"/>
    </source>
</evidence>
<dbReference type="PANTHER" id="PTHR43814:SF1">
    <property type="entry name" value="ARGININOSUCCINATE LYASE"/>
    <property type="match status" value="1"/>
</dbReference>
<keyword evidence="7" id="KW-1185">Reference proteome</keyword>
<sequence length="333" mass="37810">MEQYNESIHFDKLLHKQDILCSIAFARANYNNGTLTQHEFKEIERGLLEVEKEWEAGKFKMVPGDEDIYTANERRLGAIIGKDIAGKLHTGRGRNEQVVCDIRMWLRDELIKLEGHLSSFLKVTAARAEMEIDYIMPSYTHLQRAQTRLREVIKRVNRNPLGCGALARNPFNIDREAISKELGFEGLLWDTMAGVHDGGFVTETLQWGSVLMQHISRCDFLLGQVVDKVKPGTQADFNGGRIHTYDNGNILFTQKGQANQHQLSSALDPFMLATDVADYLLSYEKLKAVDKRFEEDIAETFNYERSVEMRTAKGDASKASVLEQIAVLRALVE</sequence>
<comment type="caution">
    <text evidence="6">The sequence shown here is derived from an EMBL/GenBank/DDBJ whole genome shotgun (WGS) entry which is preliminary data.</text>
</comment>
<evidence type="ECO:0000256" key="2">
    <source>
        <dbReference type="ARBA" id="ARBA00004941"/>
    </source>
</evidence>
<dbReference type="Gene3D" id="1.10.275.10">
    <property type="entry name" value="Fumarase/aspartase (N-terminal domain)"/>
    <property type="match status" value="1"/>
</dbReference>
<dbReference type="FunFam" id="1.10.275.10:FF:000002">
    <property type="entry name" value="Argininosuccinate lyase"/>
    <property type="match status" value="1"/>
</dbReference>
<dbReference type="GO" id="GO:0005829">
    <property type="term" value="C:cytosol"/>
    <property type="evidence" value="ECO:0007669"/>
    <property type="project" value="TreeGrafter"/>
</dbReference>
<dbReference type="AlphaFoldDB" id="A0AAD8V1X2"/>
<name>A0AAD8V1X2_9PEZI</name>